<dbReference type="RefSeq" id="WP_253852258.1">
    <property type="nucleotide sequence ID" value="NZ_BHVQ01000001.1"/>
</dbReference>
<reference evidence="2 3" key="1">
    <citation type="submission" date="2018-09" db="EMBL/GenBank/DDBJ databases">
        <title>Evolutionary history of phycoerythrin pigmentation in the water bloom-forming cyanobacterium Microcystis aeruginosa.</title>
        <authorList>
            <person name="Tanabe Y."/>
            <person name="Tanabe Y."/>
            <person name="Yamaguchi H."/>
        </authorList>
    </citation>
    <scope>NUCLEOTIDE SEQUENCE [LARGE SCALE GENOMIC DNA]</scope>
    <source>
        <strain evidence="2 3">NIES-2521</strain>
    </source>
</reference>
<dbReference type="Proteomes" id="UP000324689">
    <property type="component" value="Unassembled WGS sequence"/>
</dbReference>
<dbReference type="Pfam" id="PF13546">
    <property type="entry name" value="DDE_5"/>
    <property type="match status" value="1"/>
</dbReference>
<evidence type="ECO:0000313" key="2">
    <source>
        <dbReference type="EMBL" id="GCA78182.1"/>
    </source>
</evidence>
<evidence type="ECO:0000259" key="1">
    <source>
        <dbReference type="Pfam" id="PF13546"/>
    </source>
</evidence>
<feature type="domain" description="Transposase IS701-like DDE" evidence="1">
    <location>
        <begin position="5"/>
        <end position="169"/>
    </location>
</feature>
<protein>
    <recommendedName>
        <fullName evidence="1">Transposase IS701-like DDE domain-containing protein</fullName>
    </recommendedName>
</protein>
<evidence type="ECO:0000313" key="3">
    <source>
        <dbReference type="Proteomes" id="UP000324689"/>
    </source>
</evidence>
<comment type="caution">
    <text evidence="2">The sequence shown here is derived from an EMBL/GenBank/DDBJ whole genome shotgun (WGS) entry which is preliminary data.</text>
</comment>
<proteinExistence type="predicted"/>
<dbReference type="EMBL" id="BHVQ01000001">
    <property type="protein sequence ID" value="GCA78182.1"/>
    <property type="molecule type" value="Genomic_DNA"/>
</dbReference>
<dbReference type="AlphaFoldDB" id="A0A5A5RYH8"/>
<sequence>MKLYIKELPKNEPIILAGDHRAYPRLYADTLKDRTFEHRAKVISGKPITLGHGYSTIAWIREVEGSWALPLRHERITSHNSPMTKAAFQLRQVCHHLPRRPLSLWDSEYGCAPFLKLTADIPADKIMGLRPNRCLWTAPPATEAKRGRPRKHGEKFQLSDPETWPTPVEILEIEDPKWGLIEIKHWTNLHFREAADLPMDIILIQRKGMKLSADAAKPIWLACQLEQMLPLQEFCPLYQRRLNIDHWNRSRFAKITLDFTQTFNSRTRAIWSRFYASTDLAVMAGS</sequence>
<gene>
    <name evidence="2" type="ORF">MiTs_00160</name>
</gene>
<organism evidence="2 3">
    <name type="scientific">Microcystis aeruginosa NIES-2521</name>
    <dbReference type="NCBI Taxonomy" id="2303983"/>
    <lineage>
        <taxon>Bacteria</taxon>
        <taxon>Bacillati</taxon>
        <taxon>Cyanobacteriota</taxon>
        <taxon>Cyanophyceae</taxon>
        <taxon>Oscillatoriophycideae</taxon>
        <taxon>Chroococcales</taxon>
        <taxon>Microcystaceae</taxon>
        <taxon>Microcystis</taxon>
    </lineage>
</organism>
<accession>A0A5A5RYH8</accession>
<dbReference type="InterPro" id="IPR038721">
    <property type="entry name" value="IS701-like_DDE_dom"/>
</dbReference>
<name>A0A5A5RYH8_MICAE</name>